<keyword evidence="2" id="KW-1185">Reference proteome</keyword>
<dbReference type="GO" id="GO:0110001">
    <property type="term" value="C:toxin-antitoxin complex"/>
    <property type="evidence" value="ECO:0007669"/>
    <property type="project" value="InterPro"/>
</dbReference>
<name>A0A2I9CUX1_9DEIO</name>
<evidence type="ECO:0000313" key="2">
    <source>
        <dbReference type="Proteomes" id="UP000236569"/>
    </source>
</evidence>
<dbReference type="InterPro" id="IPR018669">
    <property type="entry name" value="Toxin_HigB"/>
</dbReference>
<evidence type="ECO:0008006" key="3">
    <source>
        <dbReference type="Google" id="ProtNLM"/>
    </source>
</evidence>
<dbReference type="GO" id="GO:0003723">
    <property type="term" value="F:RNA binding"/>
    <property type="evidence" value="ECO:0007669"/>
    <property type="project" value="InterPro"/>
</dbReference>
<comment type="caution">
    <text evidence="1">The sequence shown here is derived from an EMBL/GenBank/DDBJ whole genome shotgun (WGS) entry which is preliminary data.</text>
</comment>
<dbReference type="GO" id="GO:0004519">
    <property type="term" value="F:endonuclease activity"/>
    <property type="evidence" value="ECO:0007669"/>
    <property type="project" value="InterPro"/>
</dbReference>
<proteinExistence type="predicted"/>
<protein>
    <recommendedName>
        <fullName evidence="3">Type II toxin-antitoxin system HigB family toxin</fullName>
    </recommendedName>
</protein>
<dbReference type="Pfam" id="PF09907">
    <property type="entry name" value="HigB_toxin"/>
    <property type="match status" value="1"/>
</dbReference>
<gene>
    <name evidence="1" type="ORF">DAERI_050182</name>
</gene>
<sequence length="105" mass="12520">MDWVNVITPRKLRDFWQEHPQAEKPLRAWEKLIRRSAPTHFDELKQIFGSVDFVPPESTVFDIGGNKYRLITFVAYSAQRVYIKHVFTHREYDLWTEQNRKGGKG</sequence>
<dbReference type="AlphaFoldDB" id="A0A2I9CUX1"/>
<evidence type="ECO:0000313" key="1">
    <source>
        <dbReference type="EMBL" id="GBF05673.1"/>
    </source>
</evidence>
<dbReference type="EMBL" id="BFAG01000005">
    <property type="protein sequence ID" value="GBF05673.1"/>
    <property type="molecule type" value="Genomic_DNA"/>
</dbReference>
<reference evidence="2" key="1">
    <citation type="submission" date="2018-01" db="EMBL/GenBank/DDBJ databases">
        <title>Draft Genome Sequence of the Radioresistant Bacterium Deinococcus aerius TR0125, Isolated from the Higher Atmosphere above Japan.</title>
        <authorList>
            <person name="Satoh K."/>
            <person name="Arai H."/>
            <person name="Sanzen T."/>
            <person name="Kawaguchi Y."/>
            <person name="Hayashi H."/>
            <person name="Yokobori S."/>
            <person name="Yamagishi A."/>
            <person name="Oono Y."/>
            <person name="Narumi I."/>
        </authorList>
    </citation>
    <scope>NUCLEOTIDE SEQUENCE [LARGE SCALE GENOMIC DNA]</scope>
    <source>
        <strain evidence="2">TR0125</strain>
    </source>
</reference>
<organism evidence="1 2">
    <name type="scientific">Deinococcus aerius</name>
    <dbReference type="NCBI Taxonomy" id="200253"/>
    <lineage>
        <taxon>Bacteria</taxon>
        <taxon>Thermotogati</taxon>
        <taxon>Deinococcota</taxon>
        <taxon>Deinococci</taxon>
        <taxon>Deinococcales</taxon>
        <taxon>Deinococcaceae</taxon>
        <taxon>Deinococcus</taxon>
    </lineage>
</organism>
<accession>A0A2I9CUX1</accession>
<dbReference type="Proteomes" id="UP000236569">
    <property type="component" value="Unassembled WGS sequence"/>
</dbReference>